<evidence type="ECO:0000256" key="1">
    <source>
        <dbReference type="ARBA" id="ARBA00008779"/>
    </source>
</evidence>
<dbReference type="OrthoDB" id="96314at2759"/>
<feature type="region of interest" description="Disordered" evidence="4">
    <location>
        <begin position="567"/>
        <end position="623"/>
    </location>
</feature>
<protein>
    <recommendedName>
        <fullName evidence="6">Sulfatase N-terminal domain-containing protein</fullName>
    </recommendedName>
</protein>
<dbReference type="EMBL" id="CAKKNE010000002">
    <property type="protein sequence ID" value="CAH0367291.1"/>
    <property type="molecule type" value="Genomic_DNA"/>
</dbReference>
<keyword evidence="2" id="KW-0479">Metal-binding</keyword>
<dbReference type="PROSITE" id="PS00523">
    <property type="entry name" value="SULFATASE_1"/>
    <property type="match status" value="1"/>
</dbReference>
<reference evidence="7" key="1">
    <citation type="submission" date="2021-11" db="EMBL/GenBank/DDBJ databases">
        <authorList>
            <consortium name="Genoscope - CEA"/>
            <person name="William W."/>
        </authorList>
    </citation>
    <scope>NUCLEOTIDE SEQUENCE</scope>
</reference>
<dbReference type="SUPFAM" id="SSF53649">
    <property type="entry name" value="Alkaline phosphatase-like"/>
    <property type="match status" value="1"/>
</dbReference>
<dbReference type="AlphaFoldDB" id="A0A8J2SGK5"/>
<dbReference type="InterPro" id="IPR017850">
    <property type="entry name" value="Alkaline_phosphatase_core_sf"/>
</dbReference>
<evidence type="ECO:0000313" key="7">
    <source>
        <dbReference type="EMBL" id="CAH0367291.1"/>
    </source>
</evidence>
<proteinExistence type="inferred from homology"/>
<feature type="signal peptide" evidence="5">
    <location>
        <begin position="1"/>
        <end position="20"/>
    </location>
</feature>
<evidence type="ECO:0000259" key="6">
    <source>
        <dbReference type="Pfam" id="PF00884"/>
    </source>
</evidence>
<name>A0A8J2SGK5_9STRA</name>
<evidence type="ECO:0000256" key="2">
    <source>
        <dbReference type="ARBA" id="ARBA00022723"/>
    </source>
</evidence>
<accession>A0A8J2SGK5</accession>
<organism evidence="7 8">
    <name type="scientific">Pelagomonas calceolata</name>
    <dbReference type="NCBI Taxonomy" id="35677"/>
    <lineage>
        <taxon>Eukaryota</taxon>
        <taxon>Sar</taxon>
        <taxon>Stramenopiles</taxon>
        <taxon>Ochrophyta</taxon>
        <taxon>Pelagophyceae</taxon>
        <taxon>Pelagomonadales</taxon>
        <taxon>Pelagomonadaceae</taxon>
        <taxon>Pelagomonas</taxon>
    </lineage>
</organism>
<dbReference type="GO" id="GO:0004423">
    <property type="term" value="F:iduronate-2-sulfatase activity"/>
    <property type="evidence" value="ECO:0007669"/>
    <property type="project" value="TreeGrafter"/>
</dbReference>
<dbReference type="InterPro" id="IPR000917">
    <property type="entry name" value="Sulfatase_N"/>
</dbReference>
<dbReference type="Gene3D" id="3.40.720.10">
    <property type="entry name" value="Alkaline Phosphatase, subunit A"/>
    <property type="match status" value="1"/>
</dbReference>
<dbReference type="Proteomes" id="UP000789595">
    <property type="component" value="Unassembled WGS sequence"/>
</dbReference>
<feature type="domain" description="Sulfatase N-terminal" evidence="6">
    <location>
        <begin position="23"/>
        <end position="405"/>
    </location>
</feature>
<dbReference type="GO" id="GO:0046872">
    <property type="term" value="F:metal ion binding"/>
    <property type="evidence" value="ECO:0007669"/>
    <property type="project" value="UniProtKB-KW"/>
</dbReference>
<evidence type="ECO:0000256" key="3">
    <source>
        <dbReference type="ARBA" id="ARBA00022801"/>
    </source>
</evidence>
<feature type="region of interest" description="Disordered" evidence="4">
    <location>
        <begin position="144"/>
        <end position="166"/>
    </location>
</feature>
<evidence type="ECO:0000256" key="4">
    <source>
        <dbReference type="SAM" id="MobiDB-lite"/>
    </source>
</evidence>
<dbReference type="InterPro" id="IPR024607">
    <property type="entry name" value="Sulfatase_CS"/>
</dbReference>
<sequence length="637" mass="69940">MTRGRPSAVLLFLAHGRGAAVDILHVIFDDLRPDLGAYGRRWARTPHLDALADGGVVFTQAHAAVALCAPSRASFLTGRRPDWNGVIDLWTHHRGADRRAVTLPQALRESEERYLTVSYGKVFHQGQDDPLAWAPQAEFADHHTCRGKRWSPATPPGSPGDPCPGQRPARWNYQDYQLPGLMRGEGGSRFWFERGPDANPNGVNYTDYVIADQARGGLERLAAQPRPWYLAVGFVRPHLPFNSPAPFFDAFPIDAVPPPPRPRPPSHASVLTANSVRVGEGELNARIWKRPDEEGNLVTTYLRKASMAGNFAAAYAAAVSFADAQFGRVMDRLATLGRRQTTAIVVHGDHGWKLGHLGGWGKSSPLTQDTHVPLIISVPGARPGRIDLPVELLDVFPTIIDLAGVSPRRSLALHGRSLRPTIEGRQVNAAGFAVSQWPQVLNPHHENGITCMGYSLRVANWTLIQWVLTPTRCSRTGGALHCRGPRRDTPGNAAAWKAIQRRFAGGDPCRGHADLFRAPPDYGVKPWVEPESRNIIDAYPQIAKELRELLASHLDLDRNRVAPSTKQINRLSGTVPNPPPSKLLPKYSKSRRSVHQPMIGTTIHSTKGGRSVTHFGFGSPAGRPLRARKANLIPPRL</sequence>
<keyword evidence="5" id="KW-0732">Signal</keyword>
<keyword evidence="8" id="KW-1185">Reference proteome</keyword>
<gene>
    <name evidence="7" type="ORF">PECAL_2P03050</name>
</gene>
<dbReference type="Pfam" id="PF00884">
    <property type="entry name" value="Sulfatase"/>
    <property type="match status" value="1"/>
</dbReference>
<feature type="compositionally biased region" description="Pro residues" evidence="4">
    <location>
        <begin position="153"/>
        <end position="162"/>
    </location>
</feature>
<feature type="chain" id="PRO_5035207366" description="Sulfatase N-terminal domain-containing protein" evidence="5">
    <location>
        <begin position="21"/>
        <end position="637"/>
    </location>
</feature>
<evidence type="ECO:0000256" key="5">
    <source>
        <dbReference type="SAM" id="SignalP"/>
    </source>
</evidence>
<dbReference type="GO" id="GO:0005737">
    <property type="term" value="C:cytoplasm"/>
    <property type="evidence" value="ECO:0007669"/>
    <property type="project" value="TreeGrafter"/>
</dbReference>
<dbReference type="PANTHER" id="PTHR45953:SF1">
    <property type="entry name" value="IDURONATE 2-SULFATASE"/>
    <property type="match status" value="1"/>
</dbReference>
<comment type="similarity">
    <text evidence="1">Belongs to the sulfatase family.</text>
</comment>
<comment type="caution">
    <text evidence="7">The sequence shown here is derived from an EMBL/GenBank/DDBJ whole genome shotgun (WGS) entry which is preliminary data.</text>
</comment>
<evidence type="ECO:0000313" key="8">
    <source>
        <dbReference type="Proteomes" id="UP000789595"/>
    </source>
</evidence>
<keyword evidence="3" id="KW-0378">Hydrolase</keyword>
<dbReference type="PANTHER" id="PTHR45953">
    <property type="entry name" value="IDURONATE 2-SULFATASE"/>
    <property type="match status" value="1"/>
</dbReference>